<dbReference type="InterPro" id="IPR051604">
    <property type="entry name" value="Ergot_Alk_Oxidoreductase"/>
</dbReference>
<dbReference type="PANTHER" id="PTHR43162:SF1">
    <property type="entry name" value="PRESTALK A DIFFERENTIATION PROTEIN A"/>
    <property type="match status" value="1"/>
</dbReference>
<reference evidence="2 3" key="1">
    <citation type="submission" date="2016-10" db="EMBL/GenBank/DDBJ databases">
        <authorList>
            <person name="Cai Z."/>
        </authorList>
    </citation>
    <scope>NUCLEOTIDE SEQUENCE [LARGE SCALE GENOMIC DNA]</scope>
    <source>
        <strain evidence="2 3">CGMCC 1.10826</strain>
    </source>
</reference>
<dbReference type="Gene3D" id="3.90.25.10">
    <property type="entry name" value="UDP-galactose 4-epimerase, domain 1"/>
    <property type="match status" value="1"/>
</dbReference>
<name>A0A2Y9APZ1_9MICO</name>
<dbReference type="AlphaFoldDB" id="A0A2Y9APZ1"/>
<dbReference type="InterPro" id="IPR036291">
    <property type="entry name" value="NAD(P)-bd_dom_sf"/>
</dbReference>
<dbReference type="InterPro" id="IPR008030">
    <property type="entry name" value="NmrA-like"/>
</dbReference>
<evidence type="ECO:0000259" key="1">
    <source>
        <dbReference type="Pfam" id="PF05368"/>
    </source>
</evidence>
<organism evidence="2 3">
    <name type="scientific">Georgenia satyanarayanai</name>
    <dbReference type="NCBI Taxonomy" id="860221"/>
    <lineage>
        <taxon>Bacteria</taxon>
        <taxon>Bacillati</taxon>
        <taxon>Actinomycetota</taxon>
        <taxon>Actinomycetes</taxon>
        <taxon>Micrococcales</taxon>
        <taxon>Bogoriellaceae</taxon>
        <taxon>Georgenia</taxon>
    </lineage>
</organism>
<dbReference type="Pfam" id="PF05368">
    <property type="entry name" value="NmrA"/>
    <property type="match status" value="1"/>
</dbReference>
<dbReference type="Gene3D" id="3.40.50.720">
    <property type="entry name" value="NAD(P)-binding Rossmann-like Domain"/>
    <property type="match status" value="1"/>
</dbReference>
<dbReference type="RefSeq" id="WP_110853709.1">
    <property type="nucleotide sequence ID" value="NZ_QKLZ01000018.1"/>
</dbReference>
<proteinExistence type="predicted"/>
<sequence>MYVVTGATGRVGSAVARHLLDHGAKVRVLVRRPAAAPEWAARGADVRVADLRDRAALAASLTGCAGFFTLLPFDLTAADPSAHAAAVVAATAAAVADARVPHVVVLSSGGADLAAGTGPVAGLHALEQALLASGATVTALRSGHFQEKVTDALDLVREQGVYPVLAASADVALPMGATRDLGAVAAGALLSPPASSEAVDVLGPATTEREVAAVLAAALGRDVDVVTVPEEAWVETLAGTGLPVPAAESLAELYRADKRGLLAPRGDRAVHLSTPIARTVSELVGAAPAAVE</sequence>
<dbReference type="OrthoDB" id="319724at2"/>
<dbReference type="Proteomes" id="UP000250222">
    <property type="component" value="Unassembled WGS sequence"/>
</dbReference>
<protein>
    <submittedName>
        <fullName evidence="2">Uncharacterized conserved protein YbjT, contains NAD(P)-binding and DUF2867 domains</fullName>
    </submittedName>
</protein>
<dbReference type="SUPFAM" id="SSF51735">
    <property type="entry name" value="NAD(P)-binding Rossmann-fold domains"/>
    <property type="match status" value="1"/>
</dbReference>
<accession>A0A2Y9APZ1</accession>
<evidence type="ECO:0000313" key="2">
    <source>
        <dbReference type="EMBL" id="SSA46480.1"/>
    </source>
</evidence>
<gene>
    <name evidence="2" type="ORF">SAMN05216184_11829</name>
</gene>
<keyword evidence="3" id="KW-1185">Reference proteome</keyword>
<dbReference type="PANTHER" id="PTHR43162">
    <property type="match status" value="1"/>
</dbReference>
<dbReference type="EMBL" id="UETB01000018">
    <property type="protein sequence ID" value="SSA46480.1"/>
    <property type="molecule type" value="Genomic_DNA"/>
</dbReference>
<feature type="domain" description="NmrA-like" evidence="1">
    <location>
        <begin position="3"/>
        <end position="256"/>
    </location>
</feature>
<evidence type="ECO:0000313" key="3">
    <source>
        <dbReference type="Proteomes" id="UP000250222"/>
    </source>
</evidence>